<accession>A0A3Q9MN77</accession>
<evidence type="ECO:0000313" key="1">
    <source>
        <dbReference type="EMBL" id="AZT39703.1"/>
    </source>
</evidence>
<geneLocation type="plasmid" evidence="1">
    <name>pRSE21</name>
</geneLocation>
<gene>
    <name evidence="2" type="ORF">EL007_24365</name>
    <name evidence="1" type="ORF">ELZ88_24580</name>
</gene>
<sequence length="137" mass="16295">MKIRKEDDVPLPLWLELEHPRWDLIQYQEKACQAERIPYIVLWHGCPPCLVCTWEHFSLPLSDYGQRQAAQARRYIEKRRDTLRKHFPHLGLSFSVCRWQCSFERLPDLETGRALAAELSDYLTGLFRQTLEEDHAD</sequence>
<reference evidence="1" key="1">
    <citation type="submission" date="2018-12" db="EMBL/GenBank/DDBJ databases">
        <title>Complete genome sequences of twenty non-typhoidal Salmonella isolates from Rwanda.</title>
        <authorList>
            <person name="Byukusenge M."/>
            <person name="Li L."/>
            <person name="Subhashinie K."/>
            <person name="Nzayirambaho M."/>
            <person name="Kuchipudi S.V."/>
            <person name="Jayarao B.M."/>
        </authorList>
    </citation>
    <scope>NUCLEOTIDE SEQUENCE</scope>
    <source>
        <strain evidence="1">RSE21</strain>
        <strain evidence="2">RSE40</strain>
        <plasmid evidence="1">pRSE21</plasmid>
        <plasmid evidence="2">pRSE40</plasmid>
    </source>
</reference>
<keyword evidence="1" id="KW-0614">Plasmid</keyword>
<protein>
    <submittedName>
        <fullName evidence="1">Uncharacterized protein</fullName>
    </submittedName>
</protein>
<proteinExistence type="predicted"/>
<name>A0A3Q9MN77_SALET</name>
<dbReference type="AlphaFoldDB" id="A0A3Q9MN77"/>
<organism evidence="1">
    <name type="scientific">Salmonella enterica subsp. enterica serovar Karamoja</name>
    <dbReference type="NCBI Taxonomy" id="2500153"/>
    <lineage>
        <taxon>Bacteria</taxon>
        <taxon>Pseudomonadati</taxon>
        <taxon>Pseudomonadota</taxon>
        <taxon>Gammaproteobacteria</taxon>
        <taxon>Enterobacterales</taxon>
        <taxon>Enterobacteriaceae</taxon>
        <taxon>Salmonella</taxon>
    </lineage>
</organism>
<dbReference type="RefSeq" id="WP_168445641.1">
    <property type="nucleotide sequence ID" value="NZ_CP034699.1"/>
</dbReference>
<dbReference type="EMBL" id="CP034699">
    <property type="protein sequence ID" value="AZT44395.1"/>
    <property type="molecule type" value="Genomic_DNA"/>
</dbReference>
<dbReference type="EMBL" id="CP034710">
    <property type="protein sequence ID" value="AZT39703.1"/>
    <property type="molecule type" value="Genomic_DNA"/>
</dbReference>
<geneLocation type="plasmid" evidence="2">
    <name>pRSE40</name>
</geneLocation>
<evidence type="ECO:0000313" key="2">
    <source>
        <dbReference type="EMBL" id="AZT44395.1"/>
    </source>
</evidence>